<dbReference type="Proteomes" id="UP000611945">
    <property type="component" value="Unassembled WGS sequence"/>
</dbReference>
<feature type="chain" id="PRO_5045243346" description="YMGG-like Gly-zipper domain-containing protein" evidence="2">
    <location>
        <begin position="23"/>
        <end position="151"/>
    </location>
</feature>
<protein>
    <recommendedName>
        <fullName evidence="5">YMGG-like Gly-zipper domain-containing protein</fullName>
    </recommendedName>
</protein>
<keyword evidence="2" id="KW-0732">Signal</keyword>
<evidence type="ECO:0000313" key="3">
    <source>
        <dbReference type="EMBL" id="MBD7976177.1"/>
    </source>
</evidence>
<evidence type="ECO:0000256" key="1">
    <source>
        <dbReference type="SAM" id="MobiDB-lite"/>
    </source>
</evidence>
<name>A0ABR8TK76_9PSED</name>
<evidence type="ECO:0000313" key="4">
    <source>
        <dbReference type="Proteomes" id="UP000611945"/>
    </source>
</evidence>
<sequence length="151" mass="15946">MKKPIVPLVASLLSVCCLYATAQTVSPLKGQSQETMQQDMSACQTQAGTTSSASTDSSQSGGRARGAAKGAVAGAVVNDVRASQNSNAYDRLDSDTKQEYRQSQSKDAAKTGMVVGGSRQRQDRRNTRQDSAANASAYSTCLQQRGYQVTP</sequence>
<reference evidence="3 4" key="1">
    <citation type="submission" date="2020-08" db="EMBL/GenBank/DDBJ databases">
        <title>A Genomic Blueprint of the Chicken Gut Microbiome.</title>
        <authorList>
            <person name="Gilroy R."/>
            <person name="Ravi A."/>
            <person name="Getino M."/>
            <person name="Pursley I."/>
            <person name="Horton D.L."/>
            <person name="Alikhan N.-F."/>
            <person name="Baker D."/>
            <person name="Gharbi K."/>
            <person name="Hall N."/>
            <person name="Watson M."/>
            <person name="Adriaenssens E.M."/>
            <person name="Foster-Nyarko E."/>
            <person name="Jarju S."/>
            <person name="Secka A."/>
            <person name="Antonio M."/>
            <person name="Oren A."/>
            <person name="Chaudhuri R."/>
            <person name="La Ragione R.M."/>
            <person name="Hildebrand F."/>
            <person name="Pallen M.J."/>
        </authorList>
    </citation>
    <scope>NUCLEOTIDE SEQUENCE [LARGE SCALE GENOMIC DNA]</scope>
    <source>
        <strain evidence="3 4">Sa2CUA2</strain>
    </source>
</reference>
<feature type="compositionally biased region" description="Polar residues" evidence="1">
    <location>
        <begin position="131"/>
        <end position="151"/>
    </location>
</feature>
<dbReference type="RefSeq" id="WP_251834939.1">
    <property type="nucleotide sequence ID" value="NZ_JACSQG010000001.1"/>
</dbReference>
<comment type="caution">
    <text evidence="3">The sequence shown here is derived from an EMBL/GenBank/DDBJ whole genome shotgun (WGS) entry which is preliminary data.</text>
</comment>
<feature type="compositionally biased region" description="Low complexity" evidence="1">
    <location>
        <begin position="41"/>
        <end position="82"/>
    </location>
</feature>
<evidence type="ECO:0000256" key="2">
    <source>
        <dbReference type="SAM" id="SignalP"/>
    </source>
</evidence>
<feature type="region of interest" description="Disordered" evidence="1">
    <location>
        <begin position="36"/>
        <end position="151"/>
    </location>
</feature>
<feature type="signal peptide" evidence="2">
    <location>
        <begin position="1"/>
        <end position="22"/>
    </location>
</feature>
<accession>A0ABR8TK76</accession>
<gene>
    <name evidence="3" type="ORF">H9642_03120</name>
</gene>
<feature type="compositionally biased region" description="Basic and acidic residues" evidence="1">
    <location>
        <begin position="90"/>
        <end position="100"/>
    </location>
</feature>
<evidence type="ECO:0008006" key="5">
    <source>
        <dbReference type="Google" id="ProtNLM"/>
    </source>
</evidence>
<proteinExistence type="predicted"/>
<keyword evidence="4" id="KW-1185">Reference proteome</keyword>
<organism evidence="3 4">
    <name type="scientific">Serpens gallinarum</name>
    <dbReference type="NCBI Taxonomy" id="2763075"/>
    <lineage>
        <taxon>Bacteria</taxon>
        <taxon>Pseudomonadati</taxon>
        <taxon>Pseudomonadota</taxon>
        <taxon>Gammaproteobacteria</taxon>
        <taxon>Pseudomonadales</taxon>
        <taxon>Pseudomonadaceae</taxon>
        <taxon>Pseudomonas</taxon>
    </lineage>
</organism>
<dbReference type="EMBL" id="JACSQG010000001">
    <property type="protein sequence ID" value="MBD7976177.1"/>
    <property type="molecule type" value="Genomic_DNA"/>
</dbReference>